<evidence type="ECO:0000313" key="2">
    <source>
        <dbReference type="Proteomes" id="UP000221961"/>
    </source>
</evidence>
<dbReference type="RefSeq" id="WP_098696904.1">
    <property type="nucleotide sequence ID" value="NZ_CP023778.1"/>
</dbReference>
<name>A0A291RRL6_9NOCA</name>
<organism evidence="1 2">
    <name type="scientific">Nocardia terpenica</name>
    <dbReference type="NCBI Taxonomy" id="455432"/>
    <lineage>
        <taxon>Bacteria</taxon>
        <taxon>Bacillati</taxon>
        <taxon>Actinomycetota</taxon>
        <taxon>Actinomycetes</taxon>
        <taxon>Mycobacteriales</taxon>
        <taxon>Nocardiaceae</taxon>
        <taxon>Nocardia</taxon>
    </lineage>
</organism>
<sequence length="127" mass="13458">MGLPDKGQMAGQAMYEAAKAGEFRMPEDGALRLAATCDKLADGLVDEIAAAQRLTRVTGFADLPSGRGLTQGFSKKGQEYMDTLAAFRETALRYKAAYLAAGKKFTEADAANKAAIKATANYLEGDV</sequence>
<evidence type="ECO:0008006" key="3">
    <source>
        <dbReference type="Google" id="ProtNLM"/>
    </source>
</evidence>
<dbReference type="KEGG" id="ntp:CRH09_30720"/>
<reference evidence="1 2" key="1">
    <citation type="submission" date="2017-10" db="EMBL/GenBank/DDBJ databases">
        <title>Comparative genomics between pathogenic Norcardia.</title>
        <authorList>
            <person name="Zeng L."/>
        </authorList>
    </citation>
    <scope>NUCLEOTIDE SEQUENCE [LARGE SCALE GENOMIC DNA]</scope>
    <source>
        <strain evidence="1 2">NC_YFY_NT001</strain>
    </source>
</reference>
<dbReference type="AlphaFoldDB" id="A0A291RRL6"/>
<dbReference type="Proteomes" id="UP000221961">
    <property type="component" value="Chromosome"/>
</dbReference>
<protein>
    <recommendedName>
        <fullName evidence="3">ESX-1 secretion-associated protein</fullName>
    </recommendedName>
</protein>
<dbReference type="GeneID" id="88361658"/>
<proteinExistence type="predicted"/>
<gene>
    <name evidence="1" type="ORF">CRH09_30720</name>
</gene>
<dbReference type="EMBL" id="CP023778">
    <property type="protein sequence ID" value="ATL69899.1"/>
    <property type="molecule type" value="Genomic_DNA"/>
</dbReference>
<accession>A0A291RRL6</accession>
<evidence type="ECO:0000313" key="1">
    <source>
        <dbReference type="EMBL" id="ATL69899.1"/>
    </source>
</evidence>